<protein>
    <submittedName>
        <fullName evidence="1">Uncharacterized protein</fullName>
    </submittedName>
</protein>
<sequence length="141" mass="15989">MHNSCTHTGVVWEMWRRNPLKHPPEEMTVGKGMTCLGLCDYASNILIIAAEIITNVKKAKETLYSSLNAKNISFKSTITTWQRSDAILKHACKQTQTSSQNRRGPVVTGHMCRPYGTRRQTSTYADFTCPRGSERHGYLQR</sequence>
<organism evidence="1 2">
    <name type="scientific">Eumeta variegata</name>
    <name type="common">Bagworm moth</name>
    <name type="synonym">Eumeta japonica</name>
    <dbReference type="NCBI Taxonomy" id="151549"/>
    <lineage>
        <taxon>Eukaryota</taxon>
        <taxon>Metazoa</taxon>
        <taxon>Ecdysozoa</taxon>
        <taxon>Arthropoda</taxon>
        <taxon>Hexapoda</taxon>
        <taxon>Insecta</taxon>
        <taxon>Pterygota</taxon>
        <taxon>Neoptera</taxon>
        <taxon>Endopterygota</taxon>
        <taxon>Lepidoptera</taxon>
        <taxon>Glossata</taxon>
        <taxon>Ditrysia</taxon>
        <taxon>Tineoidea</taxon>
        <taxon>Psychidae</taxon>
        <taxon>Oiketicinae</taxon>
        <taxon>Eumeta</taxon>
    </lineage>
</organism>
<comment type="caution">
    <text evidence="1">The sequence shown here is derived from an EMBL/GenBank/DDBJ whole genome shotgun (WGS) entry which is preliminary data.</text>
</comment>
<proteinExistence type="predicted"/>
<dbReference type="AlphaFoldDB" id="A0A4C1W8G5"/>
<reference evidence="1 2" key="1">
    <citation type="journal article" date="2019" name="Commun. Biol.">
        <title>The bagworm genome reveals a unique fibroin gene that provides high tensile strength.</title>
        <authorList>
            <person name="Kono N."/>
            <person name="Nakamura H."/>
            <person name="Ohtoshi R."/>
            <person name="Tomita M."/>
            <person name="Numata K."/>
            <person name="Arakawa K."/>
        </authorList>
    </citation>
    <scope>NUCLEOTIDE SEQUENCE [LARGE SCALE GENOMIC DNA]</scope>
</reference>
<gene>
    <name evidence="1" type="ORF">EVAR_38962_1</name>
</gene>
<accession>A0A4C1W8G5</accession>
<keyword evidence="2" id="KW-1185">Reference proteome</keyword>
<evidence type="ECO:0000313" key="2">
    <source>
        <dbReference type="Proteomes" id="UP000299102"/>
    </source>
</evidence>
<dbReference type="EMBL" id="BGZK01000500">
    <property type="protein sequence ID" value="GBP47361.1"/>
    <property type="molecule type" value="Genomic_DNA"/>
</dbReference>
<dbReference type="Proteomes" id="UP000299102">
    <property type="component" value="Unassembled WGS sequence"/>
</dbReference>
<evidence type="ECO:0000313" key="1">
    <source>
        <dbReference type="EMBL" id="GBP47361.1"/>
    </source>
</evidence>
<name>A0A4C1W8G5_EUMVA</name>